<dbReference type="GO" id="GO:0009424">
    <property type="term" value="C:bacterial-type flagellum hook"/>
    <property type="evidence" value="ECO:0007669"/>
    <property type="project" value="UniProtKB-UniRule"/>
</dbReference>
<dbReference type="KEGG" id="abas:ACPOL_5589"/>
<comment type="subcellular location">
    <subcellularLocation>
        <location evidence="5">Secreted</location>
    </subcellularLocation>
    <subcellularLocation>
        <location evidence="5">Bacterial flagellum</location>
    </subcellularLocation>
</comment>
<dbReference type="RefSeq" id="WP_114209529.1">
    <property type="nucleotide sequence ID" value="NZ_CP030840.1"/>
</dbReference>
<protein>
    <recommendedName>
        <fullName evidence="5">Flagellar hook-associated protein 2</fullName>
        <shortName evidence="5">HAP2</shortName>
    </recommendedName>
    <alternativeName>
        <fullName evidence="5">Flagellar cap protein</fullName>
    </alternativeName>
</protein>
<dbReference type="PANTHER" id="PTHR30288">
    <property type="entry name" value="FLAGELLAR CAP/ASSEMBLY PROTEIN FLID"/>
    <property type="match status" value="1"/>
</dbReference>
<keyword evidence="8" id="KW-0969">Cilium</keyword>
<dbReference type="OrthoDB" id="105942at2"/>
<dbReference type="GO" id="GO:0007155">
    <property type="term" value="P:cell adhesion"/>
    <property type="evidence" value="ECO:0007669"/>
    <property type="project" value="InterPro"/>
</dbReference>
<evidence type="ECO:0000256" key="1">
    <source>
        <dbReference type="ARBA" id="ARBA00009764"/>
    </source>
</evidence>
<feature type="domain" description="Flagellar hook-associated protein 2 N-terminal" evidence="6">
    <location>
        <begin position="16"/>
        <end position="112"/>
    </location>
</feature>
<keyword evidence="4 5" id="KW-0975">Bacterial flagellum</keyword>
<dbReference type="Pfam" id="PF07195">
    <property type="entry name" value="FliD_C"/>
    <property type="match status" value="1"/>
</dbReference>
<evidence type="ECO:0000256" key="4">
    <source>
        <dbReference type="ARBA" id="ARBA00023143"/>
    </source>
</evidence>
<dbReference type="InterPro" id="IPR040026">
    <property type="entry name" value="FliD"/>
</dbReference>
<dbReference type="InterPro" id="IPR010809">
    <property type="entry name" value="FliD_C"/>
</dbReference>
<keyword evidence="3" id="KW-0175">Coiled coil</keyword>
<name>A0A2Z5G7Q2_9BACT</name>
<evidence type="ECO:0000256" key="2">
    <source>
        <dbReference type="ARBA" id="ARBA00011255"/>
    </source>
</evidence>
<dbReference type="PANTHER" id="PTHR30288:SF0">
    <property type="entry name" value="FLAGELLAR HOOK-ASSOCIATED PROTEIN 2"/>
    <property type="match status" value="1"/>
</dbReference>
<reference evidence="8 9" key="1">
    <citation type="journal article" date="2018" name="Front. Microbiol.">
        <title>Hydrolytic Capabilities as a Key to Environmental Success: Chitinolytic and Cellulolytic Acidobacteria From Acidic Sub-arctic Soils and Boreal Peatlands.</title>
        <authorList>
            <person name="Belova S.E."/>
            <person name="Ravin N.V."/>
            <person name="Pankratov T.A."/>
            <person name="Rakitin A.L."/>
            <person name="Ivanova A.A."/>
            <person name="Beletsky A.V."/>
            <person name="Mardanov A.V."/>
            <person name="Sinninghe Damste J.S."/>
            <person name="Dedysh S.N."/>
        </authorList>
    </citation>
    <scope>NUCLEOTIDE SEQUENCE [LARGE SCALE GENOMIC DNA]</scope>
    <source>
        <strain evidence="8 9">SBC82</strain>
    </source>
</reference>
<dbReference type="Pfam" id="PF02465">
    <property type="entry name" value="FliD_N"/>
    <property type="match status" value="1"/>
</dbReference>
<dbReference type="GO" id="GO:0005576">
    <property type="term" value="C:extracellular region"/>
    <property type="evidence" value="ECO:0007669"/>
    <property type="project" value="UniProtKB-SubCell"/>
</dbReference>
<dbReference type="GO" id="GO:0071973">
    <property type="term" value="P:bacterial-type flagellum-dependent cell motility"/>
    <property type="evidence" value="ECO:0007669"/>
    <property type="project" value="TreeGrafter"/>
</dbReference>
<comment type="subunit">
    <text evidence="2 5">Homopentamer.</text>
</comment>
<feature type="domain" description="Flagellar hook-associated protein 2 C-terminal" evidence="7">
    <location>
        <begin position="220"/>
        <end position="443"/>
    </location>
</feature>
<gene>
    <name evidence="8" type="ORF">ACPOL_5589</name>
</gene>
<keyword evidence="8" id="KW-0966">Cell projection</keyword>
<dbReference type="GO" id="GO:0009421">
    <property type="term" value="C:bacterial-type flagellum filament cap"/>
    <property type="evidence" value="ECO:0007669"/>
    <property type="project" value="InterPro"/>
</dbReference>
<sequence>MGTVGISFGNPTGGAGFDVTTTVAAIVSNLEHVETPWKTQLTSFTAQDAVFTSLGSNLSTLSADIQTLTDPAGVLANKEGSSSDTSVLTLTSASSTAVAGTHTVLVNSLAQTSTADTAEIGTTDVLTGGVAIQVGSGTAQTINVGSTQTLAGLSAAINAAGIGVTANVITDTNGSRLSIVSGTGGVAGQLTVSSTLVDGTKNVGTTGSPALALTTIQAGVDASLKVDGFTVTSGTNTVSDAIPGVTFQLLADAPSEPVQVVITNNASAVTSALTTFVSDYNTTINAITAQEGNTSSGTPEPLYGSPILARLQEQLQSALSSKYSSGTINSLAQLGVEAQQNGTITLNSDTLTTILNSNYSGVSEFFQNTGTFGVTFSTLLNNLSSSNPSGTLDLALAEDKSEETTLNKNVSNEEAVVATQKTNLTNELNTANQELQAIPEQLQEVNELYSAITGYNQTHS</sequence>
<dbReference type="EMBL" id="CP030840">
    <property type="protein sequence ID" value="AXC14837.1"/>
    <property type="molecule type" value="Genomic_DNA"/>
</dbReference>
<dbReference type="InterPro" id="IPR003481">
    <property type="entry name" value="FliD_N"/>
</dbReference>
<evidence type="ECO:0000259" key="7">
    <source>
        <dbReference type="Pfam" id="PF07195"/>
    </source>
</evidence>
<evidence type="ECO:0000313" key="8">
    <source>
        <dbReference type="EMBL" id="AXC14837.1"/>
    </source>
</evidence>
<organism evidence="8 9">
    <name type="scientific">Acidisarcina polymorpha</name>
    <dbReference type="NCBI Taxonomy" id="2211140"/>
    <lineage>
        <taxon>Bacteria</taxon>
        <taxon>Pseudomonadati</taxon>
        <taxon>Acidobacteriota</taxon>
        <taxon>Terriglobia</taxon>
        <taxon>Terriglobales</taxon>
        <taxon>Acidobacteriaceae</taxon>
        <taxon>Acidisarcina</taxon>
    </lineage>
</organism>
<dbReference type="Proteomes" id="UP000253606">
    <property type="component" value="Chromosome"/>
</dbReference>
<evidence type="ECO:0000313" key="9">
    <source>
        <dbReference type="Proteomes" id="UP000253606"/>
    </source>
</evidence>
<dbReference type="AlphaFoldDB" id="A0A2Z5G7Q2"/>
<comment type="similarity">
    <text evidence="1 5">Belongs to the FliD family.</text>
</comment>
<keyword evidence="9" id="KW-1185">Reference proteome</keyword>
<evidence type="ECO:0000256" key="5">
    <source>
        <dbReference type="RuleBase" id="RU362066"/>
    </source>
</evidence>
<proteinExistence type="inferred from homology"/>
<accession>A0A2Z5G7Q2</accession>
<keyword evidence="5" id="KW-0964">Secreted</keyword>
<comment type="function">
    <text evidence="5">Required for morphogenesis and for the elongation of the flagellar filament by facilitating polymerization of the flagellin monomers at the tip of growing filament. Forms a capping structure, which prevents flagellin subunits (transported through the central channel of the flagellum) from leaking out without polymerization at the distal end.</text>
</comment>
<keyword evidence="8" id="KW-0282">Flagellum</keyword>
<evidence type="ECO:0000256" key="3">
    <source>
        <dbReference type="ARBA" id="ARBA00023054"/>
    </source>
</evidence>
<evidence type="ECO:0000259" key="6">
    <source>
        <dbReference type="Pfam" id="PF02465"/>
    </source>
</evidence>